<evidence type="ECO:0000313" key="2">
    <source>
        <dbReference type="Proteomes" id="UP000178082"/>
    </source>
</evidence>
<reference evidence="1 2" key="1">
    <citation type="journal article" date="2016" name="Nat. Commun.">
        <title>Thousands of microbial genomes shed light on interconnected biogeochemical processes in an aquifer system.</title>
        <authorList>
            <person name="Anantharaman K."/>
            <person name="Brown C.T."/>
            <person name="Hug L.A."/>
            <person name="Sharon I."/>
            <person name="Castelle C.J."/>
            <person name="Probst A.J."/>
            <person name="Thomas B.C."/>
            <person name="Singh A."/>
            <person name="Wilkins M.J."/>
            <person name="Karaoz U."/>
            <person name="Brodie E.L."/>
            <person name="Williams K.H."/>
            <person name="Hubbard S.S."/>
            <person name="Banfield J.F."/>
        </authorList>
    </citation>
    <scope>NUCLEOTIDE SEQUENCE [LARGE SCALE GENOMIC DNA]</scope>
</reference>
<accession>A0A1F7SH36</accession>
<dbReference type="EMBL" id="MGDI01000028">
    <property type="protein sequence ID" value="OGL53041.1"/>
    <property type="molecule type" value="Genomic_DNA"/>
</dbReference>
<dbReference type="AlphaFoldDB" id="A0A1F7SH36"/>
<comment type="caution">
    <text evidence="1">The sequence shown here is derived from an EMBL/GenBank/DDBJ whole genome shotgun (WGS) entry which is preliminary data.</text>
</comment>
<name>A0A1F7SH36_9BACT</name>
<organism evidence="1 2">
    <name type="scientific">Candidatus Schekmanbacteria bacterium RIFCSPLOWO2_12_FULL_38_15</name>
    <dbReference type="NCBI Taxonomy" id="1817883"/>
    <lineage>
        <taxon>Bacteria</taxon>
        <taxon>Candidatus Schekmaniibacteriota</taxon>
    </lineage>
</organism>
<sequence length="73" mass="8188">MVEFGTLETKPSASFPKRYESKSMITGPIDTPEPTGLRVDGTSAIWELEYDGTEKTKNRNKKILIDFKISVPP</sequence>
<protein>
    <submittedName>
        <fullName evidence="1">Uncharacterized protein</fullName>
    </submittedName>
</protein>
<proteinExistence type="predicted"/>
<evidence type="ECO:0000313" key="1">
    <source>
        <dbReference type="EMBL" id="OGL53041.1"/>
    </source>
</evidence>
<gene>
    <name evidence="1" type="ORF">A3G31_09040</name>
</gene>
<dbReference type="Proteomes" id="UP000178082">
    <property type="component" value="Unassembled WGS sequence"/>
</dbReference>